<name>A0A822ZS34_NELNU</name>
<protein>
    <submittedName>
        <fullName evidence="1">Uncharacterized protein</fullName>
    </submittedName>
</protein>
<dbReference type="Proteomes" id="UP000607653">
    <property type="component" value="Unassembled WGS sequence"/>
</dbReference>
<evidence type="ECO:0000313" key="1">
    <source>
        <dbReference type="EMBL" id="DAD46361.1"/>
    </source>
</evidence>
<organism evidence="1 2">
    <name type="scientific">Nelumbo nucifera</name>
    <name type="common">Sacred lotus</name>
    <dbReference type="NCBI Taxonomy" id="4432"/>
    <lineage>
        <taxon>Eukaryota</taxon>
        <taxon>Viridiplantae</taxon>
        <taxon>Streptophyta</taxon>
        <taxon>Embryophyta</taxon>
        <taxon>Tracheophyta</taxon>
        <taxon>Spermatophyta</taxon>
        <taxon>Magnoliopsida</taxon>
        <taxon>Proteales</taxon>
        <taxon>Nelumbonaceae</taxon>
        <taxon>Nelumbo</taxon>
    </lineage>
</organism>
<evidence type="ECO:0000313" key="2">
    <source>
        <dbReference type="Proteomes" id="UP000607653"/>
    </source>
</evidence>
<comment type="caution">
    <text evidence="1">The sequence shown here is derived from an EMBL/GenBank/DDBJ whole genome shotgun (WGS) entry which is preliminary data.</text>
</comment>
<accession>A0A822ZS34</accession>
<dbReference type="AlphaFoldDB" id="A0A822ZS34"/>
<proteinExistence type="predicted"/>
<sequence length="64" mass="7504">MQCLNTDVSYICTADALRNPVPLVKDKSTLSTRLFLEKKKVFMWHKDFTFLAETKLDEMNNTVY</sequence>
<reference evidence="1 2" key="1">
    <citation type="journal article" date="2020" name="Mol. Biol. Evol.">
        <title>Distinct Expression and Methylation Patterns for Genes with Different Fates following a Single Whole-Genome Duplication in Flowering Plants.</title>
        <authorList>
            <person name="Shi T."/>
            <person name="Rahmani R.S."/>
            <person name="Gugger P.F."/>
            <person name="Wang M."/>
            <person name="Li H."/>
            <person name="Zhang Y."/>
            <person name="Li Z."/>
            <person name="Wang Q."/>
            <person name="Van de Peer Y."/>
            <person name="Marchal K."/>
            <person name="Chen J."/>
        </authorList>
    </citation>
    <scope>NUCLEOTIDE SEQUENCE [LARGE SCALE GENOMIC DNA]</scope>
    <source>
        <tissue evidence="1">Leaf</tissue>
    </source>
</reference>
<dbReference type="EMBL" id="DUZY01000007">
    <property type="protein sequence ID" value="DAD46361.1"/>
    <property type="molecule type" value="Genomic_DNA"/>
</dbReference>
<keyword evidence="2" id="KW-1185">Reference proteome</keyword>
<gene>
    <name evidence="1" type="ORF">HUJ06_004591</name>
</gene>